<gene>
    <name evidence="2" type="primary">Gpr179_0</name>
    <name evidence="2" type="ORF">RHYJUB_R14864</name>
</gene>
<sequence length="343" mass="35977">AEGLEGCSGSICPRDGMEVEQSRAKPVAGSSHPSTTGVRRAEKPGAEVCPWGPPGVPAGRGALLRQEAIASREDTGVPPGRESPAKPLEKGSSQPEPLGPRGSRSDERVPVRSRSGEVAPAAAGKAGSTAGRQVEVCPGESQADSSIKIEICPWEESKGECWGSGRAPGKGDSEGDPHHLREELGTEKPPTKTPELPKAALEKAGSTEGRRAEVCPWESGEAGRTVREEICSWDAEGAQPEQEGQEGERRQLANQRESPSPGEGAEQPGTGLAAKHPAMPKPSSKQAGTNDSKKADICPWEVEDELLTNTEICPWEEPAAPVGKERPSQDKHGTSKGENKPGS</sequence>
<dbReference type="OrthoDB" id="5823771at2759"/>
<keyword evidence="3" id="KW-1185">Reference proteome</keyword>
<feature type="non-terminal residue" evidence="2">
    <location>
        <position position="1"/>
    </location>
</feature>
<proteinExistence type="predicted"/>
<feature type="region of interest" description="Disordered" evidence="1">
    <location>
        <begin position="309"/>
        <end position="343"/>
    </location>
</feature>
<evidence type="ECO:0000313" key="3">
    <source>
        <dbReference type="Proteomes" id="UP000570016"/>
    </source>
</evidence>
<comment type="caution">
    <text evidence="2">The sequence shown here is derived from an EMBL/GenBank/DDBJ whole genome shotgun (WGS) entry which is preliminary data.</text>
</comment>
<dbReference type="AlphaFoldDB" id="A0A7K6S3W6"/>
<evidence type="ECO:0000256" key="1">
    <source>
        <dbReference type="SAM" id="MobiDB-lite"/>
    </source>
</evidence>
<feature type="region of interest" description="Disordered" evidence="1">
    <location>
        <begin position="1"/>
        <end position="297"/>
    </location>
</feature>
<reference evidence="2 3" key="1">
    <citation type="submission" date="2019-09" db="EMBL/GenBank/DDBJ databases">
        <title>Bird 10,000 Genomes (B10K) Project - Family phase.</title>
        <authorList>
            <person name="Zhang G."/>
        </authorList>
    </citation>
    <scope>NUCLEOTIDE SEQUENCE [LARGE SCALE GENOMIC DNA]</scope>
    <source>
        <strain evidence="2">B10K-DU-029-58</strain>
        <tissue evidence="2">Muscle</tissue>
    </source>
</reference>
<protein>
    <submittedName>
        <fullName evidence="2">GP179 protein</fullName>
    </submittedName>
</protein>
<dbReference type="Proteomes" id="UP000570016">
    <property type="component" value="Unassembled WGS sequence"/>
</dbReference>
<name>A0A7K6S3W6_9AVES</name>
<feature type="compositionally biased region" description="Basic and acidic residues" evidence="1">
    <location>
        <begin position="169"/>
        <end position="190"/>
    </location>
</feature>
<feature type="non-terminal residue" evidence="2">
    <location>
        <position position="343"/>
    </location>
</feature>
<organism evidence="2 3">
    <name type="scientific">Rhynochetos jubatus</name>
    <name type="common">kagu</name>
    <dbReference type="NCBI Taxonomy" id="54386"/>
    <lineage>
        <taxon>Eukaryota</taxon>
        <taxon>Metazoa</taxon>
        <taxon>Chordata</taxon>
        <taxon>Craniata</taxon>
        <taxon>Vertebrata</taxon>
        <taxon>Euteleostomi</taxon>
        <taxon>Archelosauria</taxon>
        <taxon>Archosauria</taxon>
        <taxon>Dinosauria</taxon>
        <taxon>Saurischia</taxon>
        <taxon>Theropoda</taxon>
        <taxon>Coelurosauria</taxon>
        <taxon>Aves</taxon>
        <taxon>Neognathae</taxon>
        <taxon>Neoaves</taxon>
        <taxon>Phaethontimorphae</taxon>
        <taxon>Eurypygiformes</taxon>
        <taxon>Rhynochetidae</taxon>
        <taxon>Rhynochetos</taxon>
    </lineage>
</organism>
<evidence type="ECO:0000313" key="2">
    <source>
        <dbReference type="EMBL" id="NWW93003.1"/>
    </source>
</evidence>
<accession>A0A7K6S3W6</accession>
<dbReference type="EMBL" id="VZRY01004514">
    <property type="protein sequence ID" value="NWW93003.1"/>
    <property type="molecule type" value="Genomic_DNA"/>
</dbReference>
<feature type="compositionally biased region" description="Basic and acidic residues" evidence="1">
    <location>
        <begin position="323"/>
        <end position="343"/>
    </location>
</feature>
<feature type="compositionally biased region" description="Low complexity" evidence="1">
    <location>
        <begin position="116"/>
        <end position="131"/>
    </location>
</feature>